<gene>
    <name evidence="14" type="primary">ALDCHL</name>
    <name evidence="14" type="ORF">SNEC2469_LOCUS26270</name>
</gene>
<comment type="similarity">
    <text evidence="4">Belongs to the class I fructose-bisphosphate aldolase family.</text>
</comment>
<dbReference type="InterPro" id="IPR010795">
    <property type="entry name" value="Prenylcys_lyase"/>
</dbReference>
<dbReference type="GO" id="GO:0004332">
    <property type="term" value="F:fructose-bisphosphate aldolase activity"/>
    <property type="evidence" value="ECO:0007669"/>
    <property type="project" value="UniProtKB-EC"/>
</dbReference>
<dbReference type="Pfam" id="PF13450">
    <property type="entry name" value="NAD_binding_8"/>
    <property type="match status" value="1"/>
</dbReference>
<sequence>MLREAVAAGRTWHADRLALLCSVALTAAWCQDSIIELVRRLLASDARVKRAEALRSGRRLKVAILGAGMGGSALALWLRDLLGDQVDIALFTNGSIGGRCQALELDGQRYEAGASIISEVNVLFKALMGRFALKKRELSKCNMPLAVFNGTRFLFSTASTAATNGWKFATKLLNLWKLSSRFGFLSLMRLNRLAKRSCAPNFTRLYRALRDGAAYAHPRELLSTLGHSSLHLTQRHADKWLVREMSIPGPIVQELAEPGMRANYGGQGCNALHAFVGLVSIIGGISSKCFAVLGGNYQVAERSVEASEPRVLRASARLIRKDRHVDTSALYEPAFEVGYYALPEPGCNAGPSGWPLASTRGPKEPETEGLRVEAFHIVVVAHPLEHSNLCFEGCCETMQARPTPQFRRCTAHFLRGTLNLRYFAEATFRQATPTELRAAAGAYEADPQASMPLFENAIIPGIKVDTGLVVLVGGFQGLCQLCVQLEAVLLKSSVITPGAQCGESGDPATVASQTLESLNLVVPPAVPGIMFLSGGQSEIEATLNLNAMNQRTNPWNVSFSYACALQNTTLKTYPVAAQAKLLIRAMAKAQLGEYDPATADEDATAADGMYVKAPAQILTTADATTPFYSIGLQLPVDTASPAQIVASAEKGEPQVYKVFAPQPLPEEELDKWFNRCRSSPLHVVDWYAYPQYTIPQGFRPFVLDQDGVFYINAIEQAPCSAGCIGDCTNYPSAAAKTQRTIESCIPNSTSRNRPDTVNAKTVAFRVRGASE</sequence>
<evidence type="ECO:0000256" key="8">
    <source>
        <dbReference type="ARBA" id="ARBA00022827"/>
    </source>
</evidence>
<dbReference type="SUPFAM" id="SSF51569">
    <property type="entry name" value="Aldolase"/>
    <property type="match status" value="1"/>
</dbReference>
<evidence type="ECO:0000256" key="1">
    <source>
        <dbReference type="ARBA" id="ARBA00001974"/>
    </source>
</evidence>
<dbReference type="EMBL" id="CAJNJA010053141">
    <property type="protein sequence ID" value="CAE7849410.1"/>
    <property type="molecule type" value="Genomic_DNA"/>
</dbReference>
<evidence type="ECO:0000313" key="15">
    <source>
        <dbReference type="Proteomes" id="UP000601435"/>
    </source>
</evidence>
<comment type="caution">
    <text evidence="14">The sequence shown here is derived from an EMBL/GenBank/DDBJ whole genome shotgun (WGS) entry which is preliminary data.</text>
</comment>
<comment type="cofactor">
    <cofactor evidence="1">
        <name>FAD</name>
        <dbReference type="ChEBI" id="CHEBI:57692"/>
    </cofactor>
</comment>
<comment type="pathway">
    <text evidence="2">Carbohydrate degradation; glycolysis; D-glyceraldehyde 3-phosphate and glycerone phosphate from D-glucose: step 4/4.</text>
</comment>
<keyword evidence="12" id="KW-0456">Lyase</keyword>
<evidence type="ECO:0000256" key="9">
    <source>
        <dbReference type="ARBA" id="ARBA00023002"/>
    </source>
</evidence>
<dbReference type="InterPro" id="IPR036188">
    <property type="entry name" value="FAD/NAD-bd_sf"/>
</dbReference>
<keyword evidence="11" id="KW-0325">Glycoprotein</keyword>
<dbReference type="Proteomes" id="UP000601435">
    <property type="component" value="Unassembled WGS sequence"/>
</dbReference>
<dbReference type="Pfam" id="PF00274">
    <property type="entry name" value="Glycolytic"/>
    <property type="match status" value="1"/>
</dbReference>
<dbReference type="UniPathway" id="UPA00109">
    <property type="reaction ID" value="UER00183"/>
</dbReference>
<dbReference type="InterPro" id="IPR013785">
    <property type="entry name" value="Aldolase_TIM"/>
</dbReference>
<dbReference type="Gene3D" id="3.50.50.60">
    <property type="entry name" value="FAD/NAD(P)-binding domain"/>
    <property type="match status" value="1"/>
</dbReference>
<feature type="domain" description="Prenylcysteine lyase" evidence="13">
    <location>
        <begin position="170"/>
        <end position="428"/>
    </location>
</feature>
<feature type="domain" description="Prenylcysteine lyase" evidence="13">
    <location>
        <begin position="613"/>
        <end position="717"/>
    </location>
</feature>
<evidence type="ECO:0000256" key="11">
    <source>
        <dbReference type="ARBA" id="ARBA00023180"/>
    </source>
</evidence>
<keyword evidence="15" id="KW-1185">Reference proteome</keyword>
<dbReference type="PANTHER" id="PTHR15944:SF0">
    <property type="entry name" value="PRENYLCYSTEINE LYASE DOMAIN-CONTAINING PROTEIN"/>
    <property type="match status" value="1"/>
</dbReference>
<dbReference type="PANTHER" id="PTHR15944">
    <property type="entry name" value="FARNESYLCYSTEINE LYASE"/>
    <property type="match status" value="1"/>
</dbReference>
<evidence type="ECO:0000259" key="13">
    <source>
        <dbReference type="Pfam" id="PF07156"/>
    </source>
</evidence>
<evidence type="ECO:0000313" key="14">
    <source>
        <dbReference type="EMBL" id="CAE7849410.1"/>
    </source>
</evidence>
<evidence type="ECO:0000256" key="2">
    <source>
        <dbReference type="ARBA" id="ARBA00004714"/>
    </source>
</evidence>
<dbReference type="Gene3D" id="3.20.20.70">
    <property type="entry name" value="Aldolase class I"/>
    <property type="match status" value="1"/>
</dbReference>
<evidence type="ECO:0000256" key="3">
    <source>
        <dbReference type="ARBA" id="ARBA00009967"/>
    </source>
</evidence>
<reference evidence="14" key="1">
    <citation type="submission" date="2021-02" db="EMBL/GenBank/DDBJ databases">
        <authorList>
            <person name="Dougan E. K."/>
            <person name="Rhodes N."/>
            <person name="Thang M."/>
            <person name="Chan C."/>
        </authorList>
    </citation>
    <scope>NUCLEOTIDE SEQUENCE</scope>
</reference>
<organism evidence="14 15">
    <name type="scientific">Symbiodinium necroappetens</name>
    <dbReference type="NCBI Taxonomy" id="1628268"/>
    <lineage>
        <taxon>Eukaryota</taxon>
        <taxon>Sar</taxon>
        <taxon>Alveolata</taxon>
        <taxon>Dinophyceae</taxon>
        <taxon>Suessiales</taxon>
        <taxon>Symbiodiniaceae</taxon>
        <taxon>Symbiodinium</taxon>
    </lineage>
</organism>
<keyword evidence="9" id="KW-0560">Oxidoreductase</keyword>
<evidence type="ECO:0000256" key="4">
    <source>
        <dbReference type="ARBA" id="ARBA00010387"/>
    </source>
</evidence>
<dbReference type="GO" id="GO:0030328">
    <property type="term" value="P:prenylcysteine catabolic process"/>
    <property type="evidence" value="ECO:0007669"/>
    <property type="project" value="InterPro"/>
</dbReference>
<dbReference type="Gene3D" id="1.10.405.20">
    <property type="match status" value="1"/>
</dbReference>
<name>A0A813A4W4_9DINO</name>
<comment type="similarity">
    <text evidence="3">Belongs to the prenylcysteine oxidase family.</text>
</comment>
<dbReference type="GO" id="GO:0030327">
    <property type="term" value="P:prenylated protein catabolic process"/>
    <property type="evidence" value="ECO:0007669"/>
    <property type="project" value="TreeGrafter"/>
</dbReference>
<keyword evidence="10" id="KW-0324">Glycolysis</keyword>
<proteinExistence type="inferred from homology"/>
<evidence type="ECO:0000256" key="10">
    <source>
        <dbReference type="ARBA" id="ARBA00023152"/>
    </source>
</evidence>
<dbReference type="GO" id="GO:0001735">
    <property type="term" value="F:prenylcysteine oxidase activity"/>
    <property type="evidence" value="ECO:0007669"/>
    <property type="project" value="InterPro"/>
</dbReference>
<protein>
    <recommendedName>
        <fullName evidence="5">fructose-bisphosphate aldolase</fullName>
        <ecNumber evidence="5">4.1.2.13</ecNumber>
    </recommendedName>
</protein>
<accession>A0A813A4W4</accession>
<dbReference type="AlphaFoldDB" id="A0A813A4W4"/>
<keyword evidence="8" id="KW-0274">FAD</keyword>
<evidence type="ECO:0000256" key="12">
    <source>
        <dbReference type="ARBA" id="ARBA00023239"/>
    </source>
</evidence>
<dbReference type="EC" id="4.1.2.13" evidence="5"/>
<evidence type="ECO:0000256" key="5">
    <source>
        <dbReference type="ARBA" id="ARBA00013068"/>
    </source>
</evidence>
<dbReference type="InterPro" id="IPR017046">
    <property type="entry name" value="Prenylcysteine_Oxase1"/>
</dbReference>
<dbReference type="InterPro" id="IPR000741">
    <property type="entry name" value="FBA_I"/>
</dbReference>
<dbReference type="GO" id="GO:0006096">
    <property type="term" value="P:glycolytic process"/>
    <property type="evidence" value="ECO:0007669"/>
    <property type="project" value="UniProtKB-UniPathway"/>
</dbReference>
<evidence type="ECO:0000256" key="7">
    <source>
        <dbReference type="ARBA" id="ARBA00022729"/>
    </source>
</evidence>
<keyword evidence="7" id="KW-0732">Signal</keyword>
<evidence type="ECO:0000256" key="6">
    <source>
        <dbReference type="ARBA" id="ARBA00022630"/>
    </source>
</evidence>
<dbReference type="Pfam" id="PF07156">
    <property type="entry name" value="Prenylcys_lyase"/>
    <property type="match status" value="2"/>
</dbReference>
<keyword evidence="6" id="KW-0285">Flavoprotein</keyword>
<dbReference type="SUPFAM" id="SSF51905">
    <property type="entry name" value="FAD/NAD(P)-binding domain"/>
    <property type="match status" value="1"/>
</dbReference>
<dbReference type="OrthoDB" id="437369at2759"/>